<reference evidence="1 2" key="1">
    <citation type="submission" date="2016-10" db="EMBL/GenBank/DDBJ databases">
        <authorList>
            <person name="de Groot N.N."/>
        </authorList>
    </citation>
    <scope>NUCLEOTIDE SEQUENCE [LARGE SCALE GENOMIC DNA]</scope>
    <source>
        <strain evidence="1 2">DSM 16213</strain>
    </source>
</reference>
<organism evidence="1 2">
    <name type="scientific">Loktanella fryxellensis</name>
    <dbReference type="NCBI Taxonomy" id="245187"/>
    <lineage>
        <taxon>Bacteria</taxon>
        <taxon>Pseudomonadati</taxon>
        <taxon>Pseudomonadota</taxon>
        <taxon>Alphaproteobacteria</taxon>
        <taxon>Rhodobacterales</taxon>
        <taxon>Roseobacteraceae</taxon>
        <taxon>Loktanella</taxon>
    </lineage>
</organism>
<protein>
    <recommendedName>
        <fullName evidence="3">DnaA protein</fullName>
    </recommendedName>
</protein>
<dbReference type="RefSeq" id="WP_089903097.1">
    <property type="nucleotide sequence ID" value="NZ_FOCI01000013.1"/>
</dbReference>
<accession>A0A1H8FHX4</accession>
<dbReference type="Proteomes" id="UP000199585">
    <property type="component" value="Unassembled WGS sequence"/>
</dbReference>
<dbReference type="Gene3D" id="1.10.8.60">
    <property type="match status" value="1"/>
</dbReference>
<dbReference type="Gene3D" id="3.40.50.300">
    <property type="entry name" value="P-loop containing nucleotide triphosphate hydrolases"/>
    <property type="match status" value="1"/>
</dbReference>
<dbReference type="PANTHER" id="PTHR30050:SF5">
    <property type="entry name" value="DNAA REGULATORY INACTIVATOR HDA"/>
    <property type="match status" value="1"/>
</dbReference>
<evidence type="ECO:0000313" key="1">
    <source>
        <dbReference type="EMBL" id="SEN30727.1"/>
    </source>
</evidence>
<dbReference type="STRING" id="245187.SAMN04488003_1136"/>
<dbReference type="SUPFAM" id="SSF52540">
    <property type="entry name" value="P-loop containing nucleoside triphosphate hydrolases"/>
    <property type="match status" value="1"/>
</dbReference>
<proteinExistence type="predicted"/>
<evidence type="ECO:0008006" key="3">
    <source>
        <dbReference type="Google" id="ProtNLM"/>
    </source>
</evidence>
<dbReference type="OrthoDB" id="7390113at2"/>
<dbReference type="GO" id="GO:0006270">
    <property type="term" value="P:DNA replication initiation"/>
    <property type="evidence" value="ECO:0007669"/>
    <property type="project" value="TreeGrafter"/>
</dbReference>
<dbReference type="AlphaFoldDB" id="A0A1H8FHX4"/>
<keyword evidence="2" id="KW-1185">Reference proteome</keyword>
<dbReference type="PANTHER" id="PTHR30050">
    <property type="entry name" value="CHROMOSOMAL REPLICATION INITIATOR PROTEIN DNAA"/>
    <property type="match status" value="1"/>
</dbReference>
<name>A0A1H8FHX4_9RHOB</name>
<sequence length="218" mass="23392">MAQQLIFDWPVGVALGAGDFFVSDANRAAYGMLAAPEVWPQSRLVLTGPEGSGKSHLARVFAARSAAQVLSATALPPDLHPDTATVIEDADRLPQASEEALFHLHNHLASHRLPLLLTARTPPARWPLRLPDLVSRMQAATPIAITAPDDALLTALLMKLFADRQIMPQPSVIAYLVQRIERSFVGAQRIVAALDAAALRDQRPVTVRLAAAVLDAAA</sequence>
<evidence type="ECO:0000313" key="2">
    <source>
        <dbReference type="Proteomes" id="UP000199585"/>
    </source>
</evidence>
<gene>
    <name evidence="1" type="ORF">SAMN04488003_1136</name>
</gene>
<dbReference type="EMBL" id="FOCI01000013">
    <property type="protein sequence ID" value="SEN30727.1"/>
    <property type="molecule type" value="Genomic_DNA"/>
</dbReference>
<dbReference type="GO" id="GO:0003688">
    <property type="term" value="F:DNA replication origin binding"/>
    <property type="evidence" value="ECO:0007669"/>
    <property type="project" value="TreeGrafter"/>
</dbReference>
<dbReference type="InterPro" id="IPR027417">
    <property type="entry name" value="P-loop_NTPase"/>
</dbReference>
<dbReference type="GO" id="GO:0005886">
    <property type="term" value="C:plasma membrane"/>
    <property type="evidence" value="ECO:0007669"/>
    <property type="project" value="TreeGrafter"/>
</dbReference>